<evidence type="ECO:0000313" key="2">
    <source>
        <dbReference type="Proteomes" id="UP000276133"/>
    </source>
</evidence>
<name>A0A3M7P623_BRAPC</name>
<organism evidence="1 2">
    <name type="scientific">Brachionus plicatilis</name>
    <name type="common">Marine rotifer</name>
    <name type="synonym">Brachionus muelleri</name>
    <dbReference type="NCBI Taxonomy" id="10195"/>
    <lineage>
        <taxon>Eukaryota</taxon>
        <taxon>Metazoa</taxon>
        <taxon>Spiralia</taxon>
        <taxon>Gnathifera</taxon>
        <taxon>Rotifera</taxon>
        <taxon>Eurotatoria</taxon>
        <taxon>Monogononta</taxon>
        <taxon>Pseudotrocha</taxon>
        <taxon>Ploima</taxon>
        <taxon>Brachionidae</taxon>
        <taxon>Brachionus</taxon>
    </lineage>
</organism>
<dbReference type="Proteomes" id="UP000276133">
    <property type="component" value="Unassembled WGS sequence"/>
</dbReference>
<reference evidence="1 2" key="1">
    <citation type="journal article" date="2018" name="Sci. Rep.">
        <title>Genomic signatures of local adaptation to the degree of environmental predictability in rotifers.</title>
        <authorList>
            <person name="Franch-Gras L."/>
            <person name="Hahn C."/>
            <person name="Garcia-Roger E.M."/>
            <person name="Carmona M.J."/>
            <person name="Serra M."/>
            <person name="Gomez A."/>
        </authorList>
    </citation>
    <scope>NUCLEOTIDE SEQUENCE [LARGE SCALE GENOMIC DNA]</scope>
    <source>
        <strain evidence="1">HYR1</strain>
    </source>
</reference>
<proteinExistence type="predicted"/>
<accession>A0A3M7P623</accession>
<sequence length="138" mass="15705">MTSHSATSKAEEIAQSKFNTRIQMNSIVRNRRIRTVKRVLIQVDRILFIEDVNVTNIEQALLESIGYESIFNIKNEGNDEYSIGFTTNINTSINSELSLDDIVLNIVQNLKRDENIIQEEARKSGFDLSIETSQAVIN</sequence>
<protein>
    <submittedName>
        <fullName evidence="1">Uncharacterized protein</fullName>
    </submittedName>
</protein>
<evidence type="ECO:0000313" key="1">
    <source>
        <dbReference type="EMBL" id="RMZ94187.1"/>
    </source>
</evidence>
<feature type="non-terminal residue" evidence="1">
    <location>
        <position position="138"/>
    </location>
</feature>
<dbReference type="AlphaFoldDB" id="A0A3M7P623"/>
<gene>
    <name evidence="1" type="ORF">BpHYR1_022046</name>
</gene>
<keyword evidence="2" id="KW-1185">Reference proteome</keyword>
<dbReference type="EMBL" id="REGN01013238">
    <property type="protein sequence ID" value="RMZ94187.1"/>
    <property type="molecule type" value="Genomic_DNA"/>
</dbReference>
<comment type="caution">
    <text evidence="1">The sequence shown here is derived from an EMBL/GenBank/DDBJ whole genome shotgun (WGS) entry which is preliminary data.</text>
</comment>